<evidence type="ECO:0000313" key="2">
    <source>
        <dbReference type="Proteomes" id="UP001152607"/>
    </source>
</evidence>
<comment type="caution">
    <text evidence="1">The sequence shown here is derived from an EMBL/GenBank/DDBJ whole genome shotgun (WGS) entry which is preliminary data.</text>
</comment>
<proteinExistence type="predicted"/>
<keyword evidence="2" id="KW-1185">Reference proteome</keyword>
<dbReference type="EMBL" id="CAOQHR010000009">
    <property type="protein sequence ID" value="CAI6339901.1"/>
    <property type="molecule type" value="Genomic_DNA"/>
</dbReference>
<evidence type="ECO:0000313" key="1">
    <source>
        <dbReference type="EMBL" id="CAI6339901.1"/>
    </source>
</evidence>
<dbReference type="Proteomes" id="UP001152607">
    <property type="component" value="Unassembled WGS sequence"/>
</dbReference>
<organism evidence="1 2">
    <name type="scientific">Periconia digitata</name>
    <dbReference type="NCBI Taxonomy" id="1303443"/>
    <lineage>
        <taxon>Eukaryota</taxon>
        <taxon>Fungi</taxon>
        <taxon>Dikarya</taxon>
        <taxon>Ascomycota</taxon>
        <taxon>Pezizomycotina</taxon>
        <taxon>Dothideomycetes</taxon>
        <taxon>Pleosporomycetidae</taxon>
        <taxon>Pleosporales</taxon>
        <taxon>Massarineae</taxon>
        <taxon>Periconiaceae</taxon>
        <taxon>Periconia</taxon>
    </lineage>
</organism>
<name>A0A9W4UPF0_9PLEO</name>
<reference evidence="1" key="1">
    <citation type="submission" date="2023-01" db="EMBL/GenBank/DDBJ databases">
        <authorList>
            <person name="Van Ghelder C."/>
            <person name="Rancurel C."/>
        </authorList>
    </citation>
    <scope>NUCLEOTIDE SEQUENCE</scope>
    <source>
        <strain evidence="1">CNCM I-4278</strain>
    </source>
</reference>
<accession>A0A9W4UPF0</accession>
<sequence>MRVHAEGSLICDVKRRLVEMPVMHLALGRDRNVLVGSAHEFHTARSDARRMRNHHCDTAVENTCVQEVFGFISHYSQNVSSDQTSSFRATYDSRAQRLGVQ</sequence>
<protein>
    <submittedName>
        <fullName evidence="1">Uncharacterized protein</fullName>
    </submittedName>
</protein>
<dbReference type="AlphaFoldDB" id="A0A9W4UPF0"/>
<gene>
    <name evidence="1" type="ORF">PDIGIT_LOCUS13065</name>
</gene>